<keyword evidence="1" id="KW-1133">Transmembrane helix</keyword>
<dbReference type="Pfam" id="PF14325">
    <property type="entry name" value="DUF4383"/>
    <property type="match status" value="1"/>
</dbReference>
<keyword evidence="1" id="KW-0812">Transmembrane</keyword>
<dbReference type="HOGENOM" id="CLU_104624_2_1_6"/>
<dbReference type="KEGG" id="mmt:Metme_3000"/>
<reference evidence="2 3" key="1">
    <citation type="journal article" date="2011" name="J. Bacteriol.">
        <title>Complete Genome Sequence of the Aerobic Marine Methanotroph Methylomonas methanica MC09.</title>
        <authorList>
            <person name="Boden R."/>
            <person name="Cunliffe M."/>
            <person name="Scanlan J."/>
            <person name="Moussard H."/>
            <person name="Kits K.D."/>
            <person name="Klotz M.G."/>
            <person name="Jetten M.S."/>
            <person name="Vuilleumier S."/>
            <person name="Han J."/>
            <person name="Peters L."/>
            <person name="Mikhailova N."/>
            <person name="Teshima H."/>
            <person name="Tapia R."/>
            <person name="Kyrpides N."/>
            <person name="Ivanova N."/>
            <person name="Pagani I."/>
            <person name="Cheng J.F."/>
            <person name="Goodwin L."/>
            <person name="Han C."/>
            <person name="Hauser L."/>
            <person name="Land M.L."/>
            <person name="Lapidus A."/>
            <person name="Lucas S."/>
            <person name="Pitluck S."/>
            <person name="Woyke T."/>
            <person name="Stein L."/>
            <person name="Murrell J.C."/>
        </authorList>
    </citation>
    <scope>NUCLEOTIDE SEQUENCE [LARGE SCALE GENOMIC DNA]</scope>
    <source>
        <strain evidence="2 3">MC09</strain>
    </source>
</reference>
<dbReference type="OrthoDB" id="572373at2"/>
<dbReference type="AlphaFoldDB" id="G0A1Z5"/>
<keyword evidence="1" id="KW-0472">Membrane</keyword>
<protein>
    <submittedName>
        <fullName evidence="2">TonB-dependent siderophore receptor</fullName>
    </submittedName>
</protein>
<proteinExistence type="predicted"/>
<dbReference type="STRING" id="857087.Metme_3000"/>
<dbReference type="RefSeq" id="WP_013819607.1">
    <property type="nucleotide sequence ID" value="NC_015572.1"/>
</dbReference>
<reference key="2">
    <citation type="submission" date="2011-05" db="EMBL/GenBank/DDBJ databases">
        <title>Complete genome sequence of the aerobic marine methanotroph Methylomonas methanica MC09.</title>
        <authorList>
            <person name="Boden R."/>
            <person name="Cunliffe M."/>
            <person name="Scanlan J."/>
            <person name="Moussard H."/>
            <person name="Kits K.D."/>
            <person name="Klotz M."/>
            <person name="Jetten M."/>
            <person name="Vuilleumier S."/>
            <person name="Han J."/>
            <person name="Peters L."/>
            <person name="Mikhailova N."/>
            <person name="Teshima H."/>
            <person name="Tapia R."/>
            <person name="Kyrpides N."/>
            <person name="Ivanova N."/>
            <person name="Pagani I."/>
            <person name="Cheng J.-F."/>
            <person name="Goodwin L."/>
            <person name="Han C."/>
            <person name="Hauser L."/>
            <person name="Land M."/>
            <person name="Lapidus A."/>
            <person name="Lucas S."/>
            <person name="Pitluck S."/>
            <person name="Woyke T."/>
            <person name="Stein L.Y."/>
            <person name="Murrell C."/>
        </authorList>
    </citation>
    <scope>NUCLEOTIDE SEQUENCE</scope>
    <source>
        <strain>MC09</strain>
    </source>
</reference>
<evidence type="ECO:0000313" key="2">
    <source>
        <dbReference type="EMBL" id="AEG01378.1"/>
    </source>
</evidence>
<gene>
    <name evidence="2" type="ordered locus">Metme_3000</name>
</gene>
<feature type="transmembrane region" description="Helical" evidence="1">
    <location>
        <begin position="7"/>
        <end position="27"/>
    </location>
</feature>
<accession>G0A1Z5</accession>
<keyword evidence="2" id="KW-0675">Receptor</keyword>
<evidence type="ECO:0000256" key="1">
    <source>
        <dbReference type="SAM" id="Phobius"/>
    </source>
</evidence>
<dbReference type="EMBL" id="CP002738">
    <property type="protein sequence ID" value="AEG01378.1"/>
    <property type="molecule type" value="Genomic_DNA"/>
</dbReference>
<evidence type="ECO:0000313" key="3">
    <source>
        <dbReference type="Proteomes" id="UP000008888"/>
    </source>
</evidence>
<reference evidence="3" key="3">
    <citation type="submission" date="2011-05" db="EMBL/GenBank/DDBJ databases">
        <title>Complete sequence of Methylomonas methanica MC09.</title>
        <authorList>
            <consortium name="US DOE Joint Genome Institute"/>
            <person name="Lucas S."/>
            <person name="Han J."/>
            <person name="Lapidus A."/>
            <person name="Cheng J.-F."/>
            <person name="Goodwin L."/>
            <person name="Pitluck S."/>
            <person name="Peters L."/>
            <person name="Mikhailova N."/>
            <person name="Teshima H."/>
            <person name="Han C."/>
            <person name="Tapia R."/>
            <person name="Land M."/>
            <person name="Hauser L."/>
            <person name="Kyrpides N."/>
            <person name="Ivanova N."/>
            <person name="Pagani I."/>
            <person name="Stein L."/>
            <person name="Woyke T."/>
        </authorList>
    </citation>
    <scope>NUCLEOTIDE SEQUENCE [LARGE SCALE GENOMIC DNA]</scope>
    <source>
        <strain evidence="3">MC09</strain>
    </source>
</reference>
<dbReference type="Proteomes" id="UP000008888">
    <property type="component" value="Chromosome"/>
</dbReference>
<sequence>MNTRVISLIYGVTFIAVGLLGFIPNPVVSSVGFFAVNSVHNAVHVLTGCIFIACLFKYPGYESRVLKIVGIAYVLVSVLGFFTAGSMMLGMVHINIADRWLHTGLAIAILGSGFMFKPKRQTPATATQGVR</sequence>
<dbReference type="eggNOG" id="ENOG5033BKC">
    <property type="taxonomic scope" value="Bacteria"/>
</dbReference>
<feature type="transmembrane region" description="Helical" evidence="1">
    <location>
        <begin position="33"/>
        <end position="56"/>
    </location>
</feature>
<feature type="transmembrane region" description="Helical" evidence="1">
    <location>
        <begin position="68"/>
        <end position="94"/>
    </location>
</feature>
<organism evidence="2 3">
    <name type="scientific">Methylomonas methanica (strain DSM 25384 / MC09)</name>
    <dbReference type="NCBI Taxonomy" id="857087"/>
    <lineage>
        <taxon>Bacteria</taxon>
        <taxon>Pseudomonadati</taxon>
        <taxon>Pseudomonadota</taxon>
        <taxon>Gammaproteobacteria</taxon>
        <taxon>Methylococcales</taxon>
        <taxon>Methylococcaceae</taxon>
        <taxon>Methylomonas</taxon>
    </lineage>
</organism>
<feature type="transmembrane region" description="Helical" evidence="1">
    <location>
        <begin position="100"/>
        <end position="116"/>
    </location>
</feature>
<keyword evidence="3" id="KW-1185">Reference proteome</keyword>
<name>G0A1Z5_METMM</name>